<dbReference type="InterPro" id="IPR029026">
    <property type="entry name" value="tRNA_m1G_MTases_N"/>
</dbReference>
<gene>
    <name evidence="4" type="ORF">F6R98_07400</name>
</gene>
<feature type="domain" description="RNA 2-O ribose methyltransferase substrate binding" evidence="3">
    <location>
        <begin position="3"/>
        <end position="78"/>
    </location>
</feature>
<dbReference type="GO" id="GO:0008173">
    <property type="term" value="F:RNA methyltransferase activity"/>
    <property type="evidence" value="ECO:0007669"/>
    <property type="project" value="InterPro"/>
</dbReference>
<keyword evidence="2 4" id="KW-0808">Transferase</keyword>
<dbReference type="SMART" id="SM00967">
    <property type="entry name" value="SpoU_sub_bind"/>
    <property type="match status" value="1"/>
</dbReference>
<keyword evidence="1 4" id="KW-0489">Methyltransferase</keyword>
<dbReference type="EMBL" id="CP044205">
    <property type="protein sequence ID" value="QFY44990.1"/>
    <property type="molecule type" value="Genomic_DNA"/>
</dbReference>
<dbReference type="SUPFAM" id="SSF75217">
    <property type="entry name" value="alpha/beta knot"/>
    <property type="match status" value="1"/>
</dbReference>
<dbReference type="InterPro" id="IPR001537">
    <property type="entry name" value="SpoU_MeTrfase"/>
</dbReference>
<dbReference type="OrthoDB" id="9785673at2"/>
<dbReference type="InterPro" id="IPR004441">
    <property type="entry name" value="rRNA_MeTrfase_TrmH"/>
</dbReference>
<proteinExistence type="predicted"/>
<dbReference type="PANTHER" id="PTHR46429">
    <property type="entry name" value="23S RRNA (GUANOSINE-2'-O-)-METHYLTRANSFERASE RLMB"/>
    <property type="match status" value="1"/>
</dbReference>
<sequence length="248" mass="26813">MAKISGFAAVSALFKHEPLRVMRLYYEERAKHQVGGWCAQMAKNRRPYRCVEEDELTRIAGTVLHGGVVAAAMPRAVYDLNFETAKSWAKAGQHLFILDGVGNPHNLGAIARSLAFFGIRHLALSDHPEQSGISDAAHRVAEGGLEELSIDRIKHLPDAIGKLRPYYHVVGTSLGGKAQPLTALGGIFRPIALILGNEEHGLPQATQKACDTLVTIPALGNMQSLNVSASAAIFAYELTRRFAPTAGR</sequence>
<keyword evidence="5" id="KW-1185">Reference proteome</keyword>
<dbReference type="Proteomes" id="UP000325755">
    <property type="component" value="Chromosome"/>
</dbReference>
<evidence type="ECO:0000259" key="3">
    <source>
        <dbReference type="SMART" id="SM00967"/>
    </source>
</evidence>
<dbReference type="CDD" id="cd18095">
    <property type="entry name" value="SpoU-like_rRNA-MTase"/>
    <property type="match status" value="1"/>
</dbReference>
<accession>A0A5Q0BMM0</accession>
<dbReference type="InterPro" id="IPR029028">
    <property type="entry name" value="Alpha/beta_knot_MTases"/>
</dbReference>
<dbReference type="GO" id="GO:0032259">
    <property type="term" value="P:methylation"/>
    <property type="evidence" value="ECO:0007669"/>
    <property type="project" value="UniProtKB-KW"/>
</dbReference>
<dbReference type="AlphaFoldDB" id="A0A5Q0BMM0"/>
<dbReference type="Pfam" id="PF08032">
    <property type="entry name" value="SpoU_sub_bind"/>
    <property type="match status" value="1"/>
</dbReference>
<protein>
    <submittedName>
        <fullName evidence="4">RNA methyltransferase</fullName>
    </submittedName>
</protein>
<dbReference type="Gene3D" id="3.40.1280.10">
    <property type="match status" value="1"/>
</dbReference>
<reference evidence="4 5" key="1">
    <citation type="submission" date="2019-09" db="EMBL/GenBank/DDBJ databases">
        <title>Ecophysiology of the spiral-shaped methanotroph Methylospira mobilis as revealed by the complete genome sequence.</title>
        <authorList>
            <person name="Oshkin I.Y."/>
            <person name="Dedysh S.N."/>
            <person name="Miroshnikov K."/>
            <person name="Danilova O.V."/>
            <person name="Hakobyan A."/>
            <person name="Liesack W."/>
        </authorList>
    </citation>
    <scope>NUCLEOTIDE SEQUENCE [LARGE SCALE GENOMIC DNA]</scope>
    <source>
        <strain evidence="4 5">Shm1</strain>
    </source>
</reference>
<dbReference type="Gene3D" id="3.30.1330.30">
    <property type="match status" value="1"/>
</dbReference>
<dbReference type="SUPFAM" id="SSF55315">
    <property type="entry name" value="L30e-like"/>
    <property type="match status" value="1"/>
</dbReference>
<dbReference type="GO" id="GO:0003723">
    <property type="term" value="F:RNA binding"/>
    <property type="evidence" value="ECO:0007669"/>
    <property type="project" value="InterPro"/>
</dbReference>
<dbReference type="KEGG" id="mmob:F6R98_07400"/>
<dbReference type="PANTHER" id="PTHR46429:SF2">
    <property type="entry name" value="TRNA_RRNA METHYLTRANSFERASE"/>
    <property type="match status" value="1"/>
</dbReference>
<dbReference type="InterPro" id="IPR029064">
    <property type="entry name" value="Ribosomal_eL30-like_sf"/>
</dbReference>
<name>A0A5Q0BMM0_9GAMM</name>
<dbReference type="GO" id="GO:0006396">
    <property type="term" value="P:RNA processing"/>
    <property type="evidence" value="ECO:0007669"/>
    <property type="project" value="InterPro"/>
</dbReference>
<dbReference type="InParanoid" id="A0A5Q0BMM0"/>
<evidence type="ECO:0000313" key="5">
    <source>
        <dbReference type="Proteomes" id="UP000325755"/>
    </source>
</evidence>
<evidence type="ECO:0000313" key="4">
    <source>
        <dbReference type="EMBL" id="QFY44990.1"/>
    </source>
</evidence>
<dbReference type="FunCoup" id="A0A5Q0BMM0">
    <property type="interactions" value="226"/>
</dbReference>
<dbReference type="InterPro" id="IPR013123">
    <property type="entry name" value="SpoU_subst-bd"/>
</dbReference>
<dbReference type="Pfam" id="PF00588">
    <property type="entry name" value="SpoU_methylase"/>
    <property type="match status" value="1"/>
</dbReference>
<organism evidence="4 5">
    <name type="scientific">Candidatus Methylospira mobilis</name>
    <dbReference type="NCBI Taxonomy" id="1808979"/>
    <lineage>
        <taxon>Bacteria</taxon>
        <taxon>Pseudomonadati</taxon>
        <taxon>Pseudomonadota</taxon>
        <taxon>Gammaproteobacteria</taxon>
        <taxon>Methylococcales</taxon>
        <taxon>Methylococcaceae</taxon>
        <taxon>Candidatus Methylospira</taxon>
    </lineage>
</organism>
<evidence type="ECO:0000256" key="1">
    <source>
        <dbReference type="ARBA" id="ARBA00022603"/>
    </source>
</evidence>
<evidence type="ECO:0000256" key="2">
    <source>
        <dbReference type="ARBA" id="ARBA00022679"/>
    </source>
</evidence>
<dbReference type="GO" id="GO:0005829">
    <property type="term" value="C:cytosol"/>
    <property type="evidence" value="ECO:0007669"/>
    <property type="project" value="TreeGrafter"/>
</dbReference>